<dbReference type="Proteomes" id="UP001212498">
    <property type="component" value="Unassembled WGS sequence"/>
</dbReference>
<evidence type="ECO:0000256" key="1">
    <source>
        <dbReference type="SAM" id="MobiDB-lite"/>
    </source>
</evidence>
<dbReference type="EMBL" id="JAPNUD010000166">
    <property type="protein sequence ID" value="MDA0645980.1"/>
    <property type="molecule type" value="Genomic_DNA"/>
</dbReference>
<gene>
    <name evidence="2" type="ORF">OUY24_35600</name>
</gene>
<keyword evidence="3" id="KW-1185">Reference proteome</keyword>
<protein>
    <submittedName>
        <fullName evidence="2">Uncharacterized protein</fullName>
    </submittedName>
</protein>
<feature type="region of interest" description="Disordered" evidence="1">
    <location>
        <begin position="1"/>
        <end position="23"/>
    </location>
</feature>
<organism evidence="2 3">
    <name type="scientific">Nonomuraea ferruginea</name>
    <dbReference type="NCBI Taxonomy" id="46174"/>
    <lineage>
        <taxon>Bacteria</taxon>
        <taxon>Bacillati</taxon>
        <taxon>Actinomycetota</taxon>
        <taxon>Actinomycetes</taxon>
        <taxon>Streptosporangiales</taxon>
        <taxon>Streptosporangiaceae</taxon>
        <taxon>Nonomuraea</taxon>
    </lineage>
</organism>
<evidence type="ECO:0000313" key="3">
    <source>
        <dbReference type="Proteomes" id="UP001212498"/>
    </source>
</evidence>
<proteinExistence type="predicted"/>
<dbReference type="RefSeq" id="WP_271279448.1">
    <property type="nucleotide sequence ID" value="NZ_BAABFD010000020.1"/>
</dbReference>
<sequence>MVKSDDPIIQRDDGAAAGVPADATESAVRVASGRLVTRAEGFGAGHAAASLRIDHPA</sequence>
<feature type="compositionally biased region" description="Basic and acidic residues" evidence="1">
    <location>
        <begin position="1"/>
        <end position="14"/>
    </location>
</feature>
<name>A0ABT4TA17_9ACTN</name>
<accession>A0ABT4TA17</accession>
<comment type="caution">
    <text evidence="2">The sequence shown here is derived from an EMBL/GenBank/DDBJ whole genome shotgun (WGS) entry which is preliminary data.</text>
</comment>
<evidence type="ECO:0000313" key="2">
    <source>
        <dbReference type="EMBL" id="MDA0645980.1"/>
    </source>
</evidence>
<reference evidence="2 3" key="1">
    <citation type="submission" date="2022-11" db="EMBL/GenBank/DDBJ databases">
        <title>Nonomuraea corallina sp. nov., a new species of the genus Nonomuraea isolated from sea side sediment in Thai sea.</title>
        <authorList>
            <person name="Ngamcharungchit C."/>
            <person name="Matsumoto A."/>
            <person name="Suriyachadkun C."/>
            <person name="Panbangred W."/>
            <person name="Inahashi Y."/>
            <person name="Intra B."/>
        </authorList>
    </citation>
    <scope>NUCLEOTIDE SEQUENCE [LARGE SCALE GENOMIC DNA]</scope>
    <source>
        <strain evidence="2 3">DSM 43553</strain>
    </source>
</reference>